<evidence type="ECO:0000256" key="3">
    <source>
        <dbReference type="ARBA" id="ARBA00023159"/>
    </source>
</evidence>
<dbReference type="PROSITE" id="PS01124">
    <property type="entry name" value="HTH_ARAC_FAMILY_2"/>
    <property type="match status" value="1"/>
</dbReference>
<evidence type="ECO:0000256" key="1">
    <source>
        <dbReference type="ARBA" id="ARBA00023015"/>
    </source>
</evidence>
<dbReference type="InterPro" id="IPR003313">
    <property type="entry name" value="AraC-bd"/>
</dbReference>
<dbReference type="InterPro" id="IPR009057">
    <property type="entry name" value="Homeodomain-like_sf"/>
</dbReference>
<dbReference type="SMART" id="SM00342">
    <property type="entry name" value="HTH_ARAC"/>
    <property type="match status" value="1"/>
</dbReference>
<dbReference type="SUPFAM" id="SSF51215">
    <property type="entry name" value="Regulatory protein AraC"/>
    <property type="match status" value="1"/>
</dbReference>
<dbReference type="PANTHER" id="PTHR46796">
    <property type="entry name" value="HTH-TYPE TRANSCRIPTIONAL ACTIVATOR RHAS-RELATED"/>
    <property type="match status" value="1"/>
</dbReference>
<dbReference type="PRINTS" id="PR00032">
    <property type="entry name" value="HTHARAC"/>
</dbReference>
<dbReference type="InterPro" id="IPR037923">
    <property type="entry name" value="HTH-like"/>
</dbReference>
<dbReference type="GO" id="GO:0043565">
    <property type="term" value="F:sequence-specific DNA binding"/>
    <property type="evidence" value="ECO:0007669"/>
    <property type="project" value="InterPro"/>
</dbReference>
<dbReference type="GO" id="GO:0003700">
    <property type="term" value="F:DNA-binding transcription factor activity"/>
    <property type="evidence" value="ECO:0007669"/>
    <property type="project" value="InterPro"/>
</dbReference>
<protein>
    <submittedName>
        <fullName evidence="6">Transcriptional regulator, AraC family</fullName>
    </submittedName>
</protein>
<dbReference type="Gene3D" id="1.10.10.60">
    <property type="entry name" value="Homeodomain-like"/>
    <property type="match status" value="2"/>
</dbReference>
<dbReference type="InterPro" id="IPR018062">
    <property type="entry name" value="HTH_AraC-typ_CS"/>
</dbReference>
<dbReference type="AlphaFoldDB" id="L8JDG1"/>
<dbReference type="RefSeq" id="WP_007466237.1">
    <property type="nucleotide sequence ID" value="NZ_AMZO01000018.1"/>
</dbReference>
<dbReference type="PANTHER" id="PTHR46796:SF2">
    <property type="entry name" value="TRANSCRIPTIONAL REGULATORY PROTEIN"/>
    <property type="match status" value="1"/>
</dbReference>
<dbReference type="Pfam" id="PF02311">
    <property type="entry name" value="AraC_binding"/>
    <property type="match status" value="1"/>
</dbReference>
<evidence type="ECO:0000256" key="2">
    <source>
        <dbReference type="ARBA" id="ARBA00023125"/>
    </source>
</evidence>
<dbReference type="InterPro" id="IPR050204">
    <property type="entry name" value="AraC_XylS_family_regulators"/>
</dbReference>
<dbReference type="Pfam" id="PF12833">
    <property type="entry name" value="HTH_18"/>
    <property type="match status" value="1"/>
</dbReference>
<evidence type="ECO:0000313" key="6">
    <source>
        <dbReference type="EMBL" id="ELR65452.1"/>
    </source>
</evidence>
<keyword evidence="1" id="KW-0805">Transcription regulation</keyword>
<evidence type="ECO:0000256" key="4">
    <source>
        <dbReference type="ARBA" id="ARBA00023163"/>
    </source>
</evidence>
<keyword evidence="2" id="KW-0238">DNA-binding</keyword>
<reference evidence="6 7" key="1">
    <citation type="submission" date="2012-12" db="EMBL/GenBank/DDBJ databases">
        <title>Genome Assembly of Photobacterium sp. AK15.</title>
        <authorList>
            <person name="Khatri I."/>
            <person name="Vaidya B."/>
            <person name="Srinivas T.N.R."/>
            <person name="Subramanian S."/>
            <person name="Pinnaka A."/>
        </authorList>
    </citation>
    <scope>NUCLEOTIDE SEQUENCE [LARGE SCALE GENOMIC DNA]</scope>
    <source>
        <strain evidence="6 7">AK15</strain>
    </source>
</reference>
<dbReference type="InterPro" id="IPR018060">
    <property type="entry name" value="HTH_AraC"/>
</dbReference>
<keyword evidence="3" id="KW-0010">Activator</keyword>
<feature type="domain" description="HTH araC/xylS-type" evidence="5">
    <location>
        <begin position="191"/>
        <end position="288"/>
    </location>
</feature>
<proteinExistence type="predicted"/>
<dbReference type="SUPFAM" id="SSF46689">
    <property type="entry name" value="Homeodomain-like"/>
    <property type="match status" value="2"/>
</dbReference>
<name>L8JDG1_9GAMM</name>
<sequence>MENHNNKNTRKNKTSKEQATYSVAKELGGIEILDANYHHQNFSRHSHEGYTVGIIEHGAQKFYRTGGNHIAPQDSIILVNADEVHNGHSATEGGWSYQAMYPLPQQFEAISKELNSNLSGTGRGAPYFPSPVVYDPELANQFRLVFDTLKKSDNRLLRETLLYSVLTRLMCKHSKRSVTPHEPSKAQRQLKLVKEFIDDFPSADVSLQELANLASFSPFHLVRAFQKAYGFPPHAYQIQTRLRLAKKLIRQGYKVSDAAQEAGFHDQSHFHRHFKKAMGITPGQFAGQVNA</sequence>
<keyword evidence="4" id="KW-0804">Transcription</keyword>
<evidence type="ECO:0000259" key="5">
    <source>
        <dbReference type="PROSITE" id="PS01124"/>
    </source>
</evidence>
<dbReference type="Proteomes" id="UP000011134">
    <property type="component" value="Unassembled WGS sequence"/>
</dbReference>
<dbReference type="InterPro" id="IPR020449">
    <property type="entry name" value="Tscrpt_reg_AraC-type_HTH"/>
</dbReference>
<dbReference type="OrthoDB" id="9809338at2"/>
<organism evidence="6 7">
    <name type="scientific">Photobacterium marinum</name>
    <dbReference type="NCBI Taxonomy" id="1056511"/>
    <lineage>
        <taxon>Bacteria</taxon>
        <taxon>Pseudomonadati</taxon>
        <taxon>Pseudomonadota</taxon>
        <taxon>Gammaproteobacteria</taxon>
        <taxon>Vibrionales</taxon>
        <taxon>Vibrionaceae</taxon>
        <taxon>Photobacterium</taxon>
    </lineage>
</organism>
<dbReference type="EMBL" id="AMZO01000018">
    <property type="protein sequence ID" value="ELR65452.1"/>
    <property type="molecule type" value="Genomic_DNA"/>
</dbReference>
<gene>
    <name evidence="6" type="ORF">C942_01066</name>
</gene>
<dbReference type="PROSITE" id="PS00041">
    <property type="entry name" value="HTH_ARAC_FAMILY_1"/>
    <property type="match status" value="1"/>
</dbReference>
<keyword evidence="7" id="KW-1185">Reference proteome</keyword>
<comment type="caution">
    <text evidence="6">The sequence shown here is derived from an EMBL/GenBank/DDBJ whole genome shotgun (WGS) entry which is preliminary data.</text>
</comment>
<accession>L8JDG1</accession>
<evidence type="ECO:0000313" key="7">
    <source>
        <dbReference type="Proteomes" id="UP000011134"/>
    </source>
</evidence>
<dbReference type="PATRIC" id="fig|1056511.3.peg.2559"/>